<proteinExistence type="predicted"/>
<keyword evidence="1" id="KW-0472">Membrane</keyword>
<protein>
    <submittedName>
        <fullName evidence="2">Uncharacterized protein</fullName>
    </submittedName>
</protein>
<evidence type="ECO:0000313" key="2">
    <source>
        <dbReference type="EMBL" id="NDY95288.1"/>
    </source>
</evidence>
<dbReference type="Proteomes" id="UP000484885">
    <property type="component" value="Unassembled WGS sequence"/>
</dbReference>
<keyword evidence="1" id="KW-0812">Transmembrane</keyword>
<gene>
    <name evidence="2" type="ORF">G3I74_06055</name>
</gene>
<keyword evidence="1" id="KW-1133">Transmembrane helix</keyword>
<feature type="transmembrane region" description="Helical" evidence="1">
    <location>
        <begin position="225"/>
        <end position="244"/>
    </location>
</feature>
<reference evidence="2 3" key="1">
    <citation type="submission" date="2020-02" db="EMBL/GenBank/DDBJ databases">
        <authorList>
            <person name="Zhang X.-Y."/>
        </authorList>
    </citation>
    <scope>NUCLEOTIDE SEQUENCE [LARGE SCALE GENOMIC DNA]</scope>
    <source>
        <strain evidence="2 3">C33</strain>
    </source>
</reference>
<accession>A0A845UX81</accession>
<name>A0A845UX81_9GAMM</name>
<feature type="transmembrane region" description="Helical" evidence="1">
    <location>
        <begin position="197"/>
        <end position="218"/>
    </location>
</feature>
<sequence length="395" mass="44612">MLVTAVALWGGFVAWALHGENYGTLFPDLMIEPDPLDWRLTEGKGALSPEGMEIHEPGDRARWVLAIRLPTILHAKRYDRLQVLTNNAGLNHTLTVHWSRTPQYLPAGGLPLSVTENGVYETRLSDLTGWQDQIYFLGLESFGAPRNQFSIKALRLHQAKPDLRSLHRRIAEDWFAFPSWSQQSINFIRSGAEKSHLSLLVAIAIWVLATGLALMALSTSRCRQALPWLTVPLVFGWLILDLRWQITLLANSAQAVTQLASLSLDEKREVGHDENLYRFLNALSDLANPEFGGRVFAIGRNEYWRTRVRYHLLPLSVRTAGSNEWNQNVVSAMQPGDVILLLDTPGISKDKLPDELRYRIFPNQGKNTYLLVELIANTGDFKAFRVLEKAARQES</sequence>
<comment type="caution">
    <text evidence="2">The sequence shown here is derived from an EMBL/GenBank/DDBJ whole genome shotgun (WGS) entry which is preliminary data.</text>
</comment>
<evidence type="ECO:0000313" key="3">
    <source>
        <dbReference type="Proteomes" id="UP000484885"/>
    </source>
</evidence>
<evidence type="ECO:0000256" key="1">
    <source>
        <dbReference type="SAM" id="Phobius"/>
    </source>
</evidence>
<organism evidence="2 3">
    <name type="scientific">Wenzhouxiangella limi</name>
    <dbReference type="NCBI Taxonomy" id="2707351"/>
    <lineage>
        <taxon>Bacteria</taxon>
        <taxon>Pseudomonadati</taxon>
        <taxon>Pseudomonadota</taxon>
        <taxon>Gammaproteobacteria</taxon>
        <taxon>Chromatiales</taxon>
        <taxon>Wenzhouxiangellaceae</taxon>
        <taxon>Wenzhouxiangella</taxon>
    </lineage>
</organism>
<keyword evidence="3" id="KW-1185">Reference proteome</keyword>
<dbReference type="EMBL" id="JAAGSC010000039">
    <property type="protein sequence ID" value="NDY95288.1"/>
    <property type="molecule type" value="Genomic_DNA"/>
</dbReference>
<dbReference type="AlphaFoldDB" id="A0A845UX81"/>